<dbReference type="Proteomes" id="UP001054837">
    <property type="component" value="Unassembled WGS sequence"/>
</dbReference>
<protein>
    <submittedName>
        <fullName evidence="2">Uncharacterized protein</fullName>
    </submittedName>
</protein>
<gene>
    <name evidence="2" type="ORF">CDAR_111811</name>
</gene>
<reference evidence="2 3" key="1">
    <citation type="submission" date="2021-06" db="EMBL/GenBank/DDBJ databases">
        <title>Caerostris darwini draft genome.</title>
        <authorList>
            <person name="Kono N."/>
            <person name="Arakawa K."/>
        </authorList>
    </citation>
    <scope>NUCLEOTIDE SEQUENCE [LARGE SCALE GENOMIC DNA]</scope>
</reference>
<evidence type="ECO:0000256" key="1">
    <source>
        <dbReference type="SAM" id="MobiDB-lite"/>
    </source>
</evidence>
<accession>A0AAV4Q3E4</accession>
<keyword evidence="3" id="KW-1185">Reference proteome</keyword>
<proteinExistence type="predicted"/>
<dbReference type="EMBL" id="BPLQ01003683">
    <property type="protein sequence ID" value="GIY02540.1"/>
    <property type="molecule type" value="Genomic_DNA"/>
</dbReference>
<comment type="caution">
    <text evidence="2">The sequence shown here is derived from an EMBL/GenBank/DDBJ whole genome shotgun (WGS) entry which is preliminary data.</text>
</comment>
<feature type="region of interest" description="Disordered" evidence="1">
    <location>
        <begin position="80"/>
        <end position="102"/>
    </location>
</feature>
<organism evidence="2 3">
    <name type="scientific">Caerostris darwini</name>
    <dbReference type="NCBI Taxonomy" id="1538125"/>
    <lineage>
        <taxon>Eukaryota</taxon>
        <taxon>Metazoa</taxon>
        <taxon>Ecdysozoa</taxon>
        <taxon>Arthropoda</taxon>
        <taxon>Chelicerata</taxon>
        <taxon>Arachnida</taxon>
        <taxon>Araneae</taxon>
        <taxon>Araneomorphae</taxon>
        <taxon>Entelegynae</taxon>
        <taxon>Araneoidea</taxon>
        <taxon>Araneidae</taxon>
        <taxon>Caerostris</taxon>
    </lineage>
</organism>
<dbReference type="AlphaFoldDB" id="A0AAV4Q3E4"/>
<sequence>MLIAHNHNSLLTSASSKRIQKWRSQRNCQTIFLRGVSEGVLEGRPPPLFYEIPLSAMDLHQMASPCQRVVNCSERYLSSRDGKRMDTPRPSASCAAERGKSSLRPPPFDCKSLVWFSADSRGVSTERGEHRAACIMDVMVIINEEHGTIHVHREL</sequence>
<evidence type="ECO:0000313" key="3">
    <source>
        <dbReference type="Proteomes" id="UP001054837"/>
    </source>
</evidence>
<name>A0AAV4Q3E4_9ARAC</name>
<evidence type="ECO:0000313" key="2">
    <source>
        <dbReference type="EMBL" id="GIY02540.1"/>
    </source>
</evidence>